<dbReference type="Pfam" id="PF13524">
    <property type="entry name" value="Glyco_trans_1_2"/>
    <property type="match status" value="1"/>
</dbReference>
<evidence type="ECO:0000256" key="1">
    <source>
        <dbReference type="SAM" id="MobiDB-lite"/>
    </source>
</evidence>
<keyword evidence="3" id="KW-0808">Transferase</keyword>
<organism evidence="3 4">
    <name type="scientific">Anaeromyxobacter diazotrophicus</name>
    <dbReference type="NCBI Taxonomy" id="2590199"/>
    <lineage>
        <taxon>Bacteria</taxon>
        <taxon>Pseudomonadati</taxon>
        <taxon>Myxococcota</taxon>
        <taxon>Myxococcia</taxon>
        <taxon>Myxococcales</taxon>
        <taxon>Cystobacterineae</taxon>
        <taxon>Anaeromyxobacteraceae</taxon>
        <taxon>Anaeromyxobacter</taxon>
    </lineage>
</organism>
<dbReference type="Proteomes" id="UP000503640">
    <property type="component" value="Unassembled WGS sequence"/>
</dbReference>
<evidence type="ECO:0000259" key="2">
    <source>
        <dbReference type="Pfam" id="PF13524"/>
    </source>
</evidence>
<dbReference type="RefSeq" id="WP_308469076.1">
    <property type="nucleotide sequence ID" value="NZ_BJTG01000007.1"/>
</dbReference>
<dbReference type="EMBL" id="BJTG01000007">
    <property type="protein sequence ID" value="GEJ58303.1"/>
    <property type="molecule type" value="Genomic_DNA"/>
</dbReference>
<name>A0A7I9VPG5_9BACT</name>
<evidence type="ECO:0000313" key="4">
    <source>
        <dbReference type="Proteomes" id="UP000503640"/>
    </source>
</evidence>
<dbReference type="AlphaFoldDB" id="A0A7I9VPG5"/>
<protein>
    <submittedName>
        <fullName evidence="3">Glycosyl transferase</fullName>
    </submittedName>
</protein>
<gene>
    <name evidence="3" type="ORF">AMYX_30440</name>
</gene>
<dbReference type="InterPro" id="IPR055259">
    <property type="entry name" value="YkvP/CgeB_Glyco_trans-like"/>
</dbReference>
<dbReference type="SUPFAM" id="SSF53756">
    <property type="entry name" value="UDP-Glycosyltransferase/glycogen phosphorylase"/>
    <property type="match status" value="1"/>
</dbReference>
<dbReference type="Gene3D" id="3.40.50.2000">
    <property type="entry name" value="Glycogen Phosphorylase B"/>
    <property type="match status" value="2"/>
</dbReference>
<comment type="caution">
    <text evidence="3">The sequence shown here is derived from an EMBL/GenBank/DDBJ whole genome shotgun (WGS) entry which is preliminary data.</text>
</comment>
<evidence type="ECO:0000313" key="3">
    <source>
        <dbReference type="EMBL" id="GEJ58303.1"/>
    </source>
</evidence>
<accession>A0A7I9VPG5</accession>
<keyword evidence="4" id="KW-1185">Reference proteome</keyword>
<feature type="region of interest" description="Disordered" evidence="1">
    <location>
        <begin position="1"/>
        <end position="22"/>
    </location>
</feature>
<sequence length="381" mass="42149">MRPGLRAAAGGGEPGPRPASGASRTADIVLLGLSITSSWGNGHATTYRGLVRELVRRGHRVTFLERDVPWYADNRDLPRPPWGRTELYRNVEELKDRFTRLVRAADLVVVGSYVPQGAAVGAWVLEQAGGTTAFYDIDTPVTLARLARGDCDYLTPELVPRYGLYLSFTGGPTLRHVERALGARAARALYCSVDPELYRPEPREALWDLGYLGTYGEDRQPVLDRLLLEPARRWREGRFAVAGAQYPRELRWPPNVARMEHLAPPQHASYYGAQRFALNATRADMVRAGFSPSVRLFEAGACGTPVISDAWEGLEEFFQPGREILIARGADEVLRLLRELPEEERRRLGQAARARVLGEHTAAHRARALEGYLAEASGGGG</sequence>
<proteinExistence type="predicted"/>
<dbReference type="GO" id="GO:0016740">
    <property type="term" value="F:transferase activity"/>
    <property type="evidence" value="ECO:0007669"/>
    <property type="project" value="UniProtKB-KW"/>
</dbReference>
<feature type="domain" description="Spore protein YkvP/CgeB glycosyl transferase-like" evidence="2">
    <location>
        <begin position="220"/>
        <end position="370"/>
    </location>
</feature>
<reference evidence="4" key="1">
    <citation type="journal article" date="2020" name="Appl. Environ. Microbiol.">
        <title>Diazotrophic Anaeromyxobacter Isolates from Soils.</title>
        <authorList>
            <person name="Masuda Y."/>
            <person name="Yamanaka H."/>
            <person name="Xu Z.X."/>
            <person name="Shiratori Y."/>
            <person name="Aono T."/>
            <person name="Amachi S."/>
            <person name="Senoo K."/>
            <person name="Itoh H."/>
        </authorList>
    </citation>
    <scope>NUCLEOTIDE SEQUENCE [LARGE SCALE GENOMIC DNA]</scope>
    <source>
        <strain evidence="4">R267</strain>
    </source>
</reference>